<evidence type="ECO:0000256" key="2">
    <source>
        <dbReference type="ARBA" id="ARBA00022692"/>
    </source>
</evidence>
<dbReference type="VEuPathDB" id="FungiDB:ASPVEDRAFT_371541"/>
<gene>
    <name evidence="7" type="ORF">ASPVEDRAFT_371541</name>
</gene>
<protein>
    <submittedName>
        <fullName evidence="7">Uncharacterized protein</fullName>
    </submittedName>
</protein>
<dbReference type="STRING" id="1036611.A0A1L9Q1J7"/>
<keyword evidence="2 6" id="KW-0812">Transmembrane</keyword>
<evidence type="ECO:0000313" key="8">
    <source>
        <dbReference type="Proteomes" id="UP000184073"/>
    </source>
</evidence>
<keyword evidence="3 6" id="KW-1133">Transmembrane helix</keyword>
<feature type="transmembrane region" description="Helical" evidence="6">
    <location>
        <begin position="324"/>
        <end position="348"/>
    </location>
</feature>
<dbReference type="RefSeq" id="XP_040673405.1">
    <property type="nucleotide sequence ID" value="XM_040811405.1"/>
</dbReference>
<evidence type="ECO:0000313" key="7">
    <source>
        <dbReference type="EMBL" id="OJJ07643.1"/>
    </source>
</evidence>
<feature type="transmembrane region" description="Helical" evidence="6">
    <location>
        <begin position="282"/>
        <end position="304"/>
    </location>
</feature>
<sequence length="403" mass="47577">MNIVERDQSANFIIFVRSDINDTDKSFKLRFQEEFRPVLDADINGSFDCHYGCSQSRVWPEVSWSCFKIKEVKKAEEYSWKQPTIHVQWNAETGRQIVHVFGFNPDRQSVFMDKLPTAAERKCNPFSLHAAFSRIILEQYNDAFWLLRDLVRHHEKARSKEKKAKRKKSKAEKEHERKIFPLLHDIARHLFHYQETIEVAEHTLQVMAKELLNWRHEDGSNIQQNIGTWLEARRRILHEEKRAHSLKTRSKSLNDRHQNEINLAFNLVSQDFGRDARSDSNMMTTVAFVSMVYLPGTFVSGLFGTNFFSFQADPGNTWLTADEFWMYWAVTIPLTLLTLGVWGVWHWWDTYVGWVQKMRDKKAKSTKPDEKDATADRNPEPFNLRRRILTATRLNEIQRKETV</sequence>
<dbReference type="EMBL" id="KV878137">
    <property type="protein sequence ID" value="OJJ07643.1"/>
    <property type="molecule type" value="Genomic_DNA"/>
</dbReference>
<evidence type="ECO:0000256" key="4">
    <source>
        <dbReference type="ARBA" id="ARBA00023136"/>
    </source>
</evidence>
<dbReference type="InterPro" id="IPR002523">
    <property type="entry name" value="MgTranspt_CorA/ZnTranspt_ZntB"/>
</dbReference>
<dbReference type="Gene3D" id="1.20.58.340">
    <property type="entry name" value="Magnesium transport protein CorA, transmembrane region"/>
    <property type="match status" value="1"/>
</dbReference>
<organism evidence="7 8">
    <name type="scientific">Aspergillus versicolor CBS 583.65</name>
    <dbReference type="NCBI Taxonomy" id="1036611"/>
    <lineage>
        <taxon>Eukaryota</taxon>
        <taxon>Fungi</taxon>
        <taxon>Dikarya</taxon>
        <taxon>Ascomycota</taxon>
        <taxon>Pezizomycotina</taxon>
        <taxon>Eurotiomycetes</taxon>
        <taxon>Eurotiomycetidae</taxon>
        <taxon>Eurotiales</taxon>
        <taxon>Aspergillaceae</taxon>
        <taxon>Aspergillus</taxon>
        <taxon>Aspergillus subgen. Nidulantes</taxon>
    </lineage>
</organism>
<name>A0A1L9Q1J7_ASPVE</name>
<dbReference type="Pfam" id="PF01544">
    <property type="entry name" value="CorA"/>
    <property type="match status" value="1"/>
</dbReference>
<proteinExistence type="predicted"/>
<dbReference type="GeneID" id="63726916"/>
<reference evidence="8" key="1">
    <citation type="journal article" date="2017" name="Genome Biol.">
        <title>Comparative genomics reveals high biological diversity and specific adaptations in the industrially and medically important fungal genus Aspergillus.</title>
        <authorList>
            <person name="de Vries R.P."/>
            <person name="Riley R."/>
            <person name="Wiebenga A."/>
            <person name="Aguilar-Osorio G."/>
            <person name="Amillis S."/>
            <person name="Uchima C.A."/>
            <person name="Anderluh G."/>
            <person name="Asadollahi M."/>
            <person name="Askin M."/>
            <person name="Barry K."/>
            <person name="Battaglia E."/>
            <person name="Bayram O."/>
            <person name="Benocci T."/>
            <person name="Braus-Stromeyer S.A."/>
            <person name="Caldana C."/>
            <person name="Canovas D."/>
            <person name="Cerqueira G.C."/>
            <person name="Chen F."/>
            <person name="Chen W."/>
            <person name="Choi C."/>
            <person name="Clum A."/>
            <person name="Dos Santos R.A."/>
            <person name="Damasio A.R."/>
            <person name="Diallinas G."/>
            <person name="Emri T."/>
            <person name="Fekete E."/>
            <person name="Flipphi M."/>
            <person name="Freyberg S."/>
            <person name="Gallo A."/>
            <person name="Gournas C."/>
            <person name="Habgood R."/>
            <person name="Hainaut M."/>
            <person name="Harispe M.L."/>
            <person name="Henrissat B."/>
            <person name="Hilden K.S."/>
            <person name="Hope R."/>
            <person name="Hossain A."/>
            <person name="Karabika E."/>
            <person name="Karaffa L."/>
            <person name="Karanyi Z."/>
            <person name="Krasevec N."/>
            <person name="Kuo A."/>
            <person name="Kusch H."/>
            <person name="LaButti K."/>
            <person name="Lagendijk E.L."/>
            <person name="Lapidus A."/>
            <person name="Levasseur A."/>
            <person name="Lindquist E."/>
            <person name="Lipzen A."/>
            <person name="Logrieco A.F."/>
            <person name="MacCabe A."/>
            <person name="Maekelae M.R."/>
            <person name="Malavazi I."/>
            <person name="Melin P."/>
            <person name="Meyer V."/>
            <person name="Mielnichuk N."/>
            <person name="Miskei M."/>
            <person name="Molnar A.P."/>
            <person name="Mule G."/>
            <person name="Ngan C.Y."/>
            <person name="Orejas M."/>
            <person name="Orosz E."/>
            <person name="Ouedraogo J.P."/>
            <person name="Overkamp K.M."/>
            <person name="Park H.-S."/>
            <person name="Perrone G."/>
            <person name="Piumi F."/>
            <person name="Punt P.J."/>
            <person name="Ram A.F."/>
            <person name="Ramon A."/>
            <person name="Rauscher S."/>
            <person name="Record E."/>
            <person name="Riano-Pachon D.M."/>
            <person name="Robert V."/>
            <person name="Roehrig J."/>
            <person name="Ruller R."/>
            <person name="Salamov A."/>
            <person name="Salih N.S."/>
            <person name="Samson R.A."/>
            <person name="Sandor E."/>
            <person name="Sanguinetti M."/>
            <person name="Schuetze T."/>
            <person name="Sepcic K."/>
            <person name="Shelest E."/>
            <person name="Sherlock G."/>
            <person name="Sophianopoulou V."/>
            <person name="Squina F.M."/>
            <person name="Sun H."/>
            <person name="Susca A."/>
            <person name="Todd R.B."/>
            <person name="Tsang A."/>
            <person name="Unkles S.E."/>
            <person name="van de Wiele N."/>
            <person name="van Rossen-Uffink D."/>
            <person name="Oliveira J.V."/>
            <person name="Vesth T.C."/>
            <person name="Visser J."/>
            <person name="Yu J.-H."/>
            <person name="Zhou M."/>
            <person name="Andersen M.R."/>
            <person name="Archer D.B."/>
            <person name="Baker S.E."/>
            <person name="Benoit I."/>
            <person name="Brakhage A.A."/>
            <person name="Braus G.H."/>
            <person name="Fischer R."/>
            <person name="Frisvad J.C."/>
            <person name="Goldman G.H."/>
            <person name="Houbraken J."/>
            <person name="Oakley B."/>
            <person name="Pocsi I."/>
            <person name="Scazzocchio C."/>
            <person name="Seiboth B."/>
            <person name="vanKuyk P.A."/>
            <person name="Wortman J."/>
            <person name="Dyer P.S."/>
            <person name="Grigoriev I.V."/>
        </authorList>
    </citation>
    <scope>NUCLEOTIDE SEQUENCE [LARGE SCALE GENOMIC DNA]</scope>
    <source>
        <strain evidence="8">CBS 583.65</strain>
    </source>
</reference>
<dbReference type="OrthoDB" id="5207033at2759"/>
<dbReference type="GO" id="GO:0046873">
    <property type="term" value="F:metal ion transmembrane transporter activity"/>
    <property type="evidence" value="ECO:0007669"/>
    <property type="project" value="InterPro"/>
</dbReference>
<evidence type="ECO:0000256" key="3">
    <source>
        <dbReference type="ARBA" id="ARBA00022989"/>
    </source>
</evidence>
<evidence type="ECO:0000256" key="5">
    <source>
        <dbReference type="SAM" id="Coils"/>
    </source>
</evidence>
<evidence type="ECO:0000256" key="6">
    <source>
        <dbReference type="SAM" id="Phobius"/>
    </source>
</evidence>
<keyword evidence="4 6" id="KW-0472">Membrane</keyword>
<accession>A0A1L9Q1J7</accession>
<keyword evidence="8" id="KW-1185">Reference proteome</keyword>
<comment type="subcellular location">
    <subcellularLocation>
        <location evidence="1">Membrane</location>
        <topology evidence="1">Multi-pass membrane protein</topology>
    </subcellularLocation>
</comment>
<keyword evidence="5" id="KW-0175">Coiled coil</keyword>
<dbReference type="InterPro" id="IPR045863">
    <property type="entry name" value="CorA_TM1_TM2"/>
</dbReference>
<feature type="coiled-coil region" evidence="5">
    <location>
        <begin position="147"/>
        <end position="174"/>
    </location>
</feature>
<dbReference type="SUPFAM" id="SSF144083">
    <property type="entry name" value="Magnesium transport protein CorA, transmembrane region"/>
    <property type="match status" value="1"/>
</dbReference>
<dbReference type="Proteomes" id="UP000184073">
    <property type="component" value="Unassembled WGS sequence"/>
</dbReference>
<evidence type="ECO:0000256" key="1">
    <source>
        <dbReference type="ARBA" id="ARBA00004141"/>
    </source>
</evidence>
<dbReference type="AlphaFoldDB" id="A0A1L9Q1J7"/>
<dbReference type="GO" id="GO:0016020">
    <property type="term" value="C:membrane"/>
    <property type="evidence" value="ECO:0007669"/>
    <property type="project" value="UniProtKB-SubCell"/>
</dbReference>